<evidence type="ECO:0000313" key="1">
    <source>
        <dbReference type="EMBL" id="AZR73178.1"/>
    </source>
</evidence>
<keyword evidence="2" id="KW-1185">Reference proteome</keyword>
<name>A0A3Q9HQ88_9FIRM</name>
<proteinExistence type="predicted"/>
<sequence length="71" mass="8700">MGSFNVRFRFYQRMIKLQKANFERNRNFSLNHLGEIEKNGLITGCDELIKLLKLNFRWFEKFLLKRKISFL</sequence>
<dbReference type="Proteomes" id="UP000267250">
    <property type="component" value="Chromosome"/>
</dbReference>
<reference evidence="1 2" key="1">
    <citation type="submission" date="2016-07" db="EMBL/GenBank/DDBJ databases">
        <title>Genome and transcriptome analysis of iron-reducing fermentative bacteria Anoxybacter fermentans.</title>
        <authorList>
            <person name="Zeng X."/>
            <person name="Shao Z."/>
        </authorList>
    </citation>
    <scope>NUCLEOTIDE SEQUENCE [LARGE SCALE GENOMIC DNA]</scope>
    <source>
        <strain evidence="1 2">DY22613</strain>
    </source>
</reference>
<evidence type="ECO:0000313" key="2">
    <source>
        <dbReference type="Proteomes" id="UP000267250"/>
    </source>
</evidence>
<organism evidence="1 2">
    <name type="scientific">Anoxybacter fermentans</name>
    <dbReference type="NCBI Taxonomy" id="1323375"/>
    <lineage>
        <taxon>Bacteria</taxon>
        <taxon>Bacillati</taxon>
        <taxon>Bacillota</taxon>
        <taxon>Clostridia</taxon>
        <taxon>Halanaerobiales</taxon>
        <taxon>Anoxybacter</taxon>
    </lineage>
</organism>
<accession>A0A3Q9HQ88</accession>
<dbReference type="AlphaFoldDB" id="A0A3Q9HQ88"/>
<gene>
    <name evidence="1" type="ORF">BBF96_07135</name>
</gene>
<protein>
    <submittedName>
        <fullName evidence="1">Uncharacterized protein</fullName>
    </submittedName>
</protein>
<dbReference type="EMBL" id="CP016379">
    <property type="protein sequence ID" value="AZR73178.1"/>
    <property type="molecule type" value="Genomic_DNA"/>
</dbReference>
<dbReference type="KEGG" id="aft:BBF96_07135"/>